<dbReference type="GO" id="GO:0005886">
    <property type="term" value="C:plasma membrane"/>
    <property type="evidence" value="ECO:0007669"/>
    <property type="project" value="UniProtKB-SubCell"/>
</dbReference>
<dbReference type="GO" id="GO:0006825">
    <property type="term" value="P:copper ion transport"/>
    <property type="evidence" value="ECO:0007669"/>
    <property type="project" value="InterPro"/>
</dbReference>
<keyword evidence="9" id="KW-1185">Reference proteome</keyword>
<evidence type="ECO:0000256" key="2">
    <source>
        <dbReference type="ARBA" id="ARBA00022475"/>
    </source>
</evidence>
<gene>
    <name evidence="8" type="primary">copD</name>
    <name evidence="8" type="ORF">LMG31506_02395</name>
</gene>
<organism evidence="8 9">
    <name type="scientific">Cupriavidus yeoncheonensis</name>
    <dbReference type="NCBI Taxonomy" id="1462994"/>
    <lineage>
        <taxon>Bacteria</taxon>
        <taxon>Pseudomonadati</taxon>
        <taxon>Pseudomonadota</taxon>
        <taxon>Betaproteobacteria</taxon>
        <taxon>Burkholderiales</taxon>
        <taxon>Burkholderiaceae</taxon>
        <taxon>Cupriavidus</taxon>
    </lineage>
</organism>
<dbReference type="PANTHER" id="PTHR34820:SF4">
    <property type="entry name" value="INNER MEMBRANE PROTEIN YEBZ"/>
    <property type="match status" value="1"/>
</dbReference>
<comment type="subcellular location">
    <subcellularLocation>
        <location evidence="1">Cell membrane</location>
        <topology evidence="1">Multi-pass membrane protein</topology>
    </subcellularLocation>
</comment>
<dbReference type="EMBL" id="CAJPUY010000007">
    <property type="protein sequence ID" value="CAG2140817.1"/>
    <property type="molecule type" value="Genomic_DNA"/>
</dbReference>
<dbReference type="InterPro" id="IPR032694">
    <property type="entry name" value="CopC/D"/>
</dbReference>
<feature type="transmembrane region" description="Helical" evidence="6">
    <location>
        <begin position="155"/>
        <end position="174"/>
    </location>
</feature>
<dbReference type="InterPro" id="IPR047689">
    <property type="entry name" value="CopD"/>
</dbReference>
<evidence type="ECO:0000313" key="8">
    <source>
        <dbReference type="EMBL" id="CAG2140817.1"/>
    </source>
</evidence>
<evidence type="ECO:0000259" key="7">
    <source>
        <dbReference type="Pfam" id="PF05425"/>
    </source>
</evidence>
<keyword evidence="4 6" id="KW-1133">Transmembrane helix</keyword>
<evidence type="ECO:0000256" key="1">
    <source>
        <dbReference type="ARBA" id="ARBA00004651"/>
    </source>
</evidence>
<keyword evidence="3 6" id="KW-0812">Transmembrane</keyword>
<protein>
    <submittedName>
        <fullName evidence="8">Copper resistance protein D</fullName>
    </submittedName>
</protein>
<keyword evidence="5 6" id="KW-0472">Membrane</keyword>
<name>A0A916ITQ7_9BURK</name>
<evidence type="ECO:0000256" key="6">
    <source>
        <dbReference type="SAM" id="Phobius"/>
    </source>
</evidence>
<dbReference type="AlphaFoldDB" id="A0A916ITQ7"/>
<dbReference type="RefSeq" id="WP_211947358.1">
    <property type="nucleotide sequence ID" value="NZ_CAJPUY010000007.1"/>
</dbReference>
<feature type="transmembrane region" description="Helical" evidence="6">
    <location>
        <begin position="45"/>
        <end position="65"/>
    </location>
</feature>
<feature type="transmembrane region" description="Helical" evidence="6">
    <location>
        <begin position="195"/>
        <end position="218"/>
    </location>
</feature>
<dbReference type="Pfam" id="PF05425">
    <property type="entry name" value="CopD"/>
    <property type="match status" value="1"/>
</dbReference>
<dbReference type="NCBIfam" id="NF033808">
    <property type="entry name" value="copper_CopD"/>
    <property type="match status" value="1"/>
</dbReference>
<feature type="domain" description="Copper resistance protein D" evidence="7">
    <location>
        <begin position="191"/>
        <end position="297"/>
    </location>
</feature>
<dbReference type="Proteomes" id="UP000672934">
    <property type="component" value="Unassembled WGS sequence"/>
</dbReference>
<sequence>MDADWATIVLRFALYADLALLFGVPLAATWLLRVDANLATYWGRVTASVAAAGIVLSVMGLLVTVRTMMGAESYLAIDGETLRMIVTGTGLGIAWQVRMLALLVCLLACVAPRQSRAIRIVLPVAAAVALATLAWGGHGVMNEGPRRAIHLPVDIVHLLAAGTWVGALAVFVSMSSPNRAGTAGSVAELSRAASGFAHAGAGIVVLLAVTGVANYILVAGPRLSGLLSTRYDGLLLAKLALFCAMLGLAAINRYRLAPRLAQGVHRRDDGAAVVALRRSLRCESACAMIVLWLVAWLGTLSPGH</sequence>
<evidence type="ECO:0000313" key="9">
    <source>
        <dbReference type="Proteomes" id="UP000672934"/>
    </source>
</evidence>
<evidence type="ECO:0000256" key="4">
    <source>
        <dbReference type="ARBA" id="ARBA00022989"/>
    </source>
</evidence>
<keyword evidence="2" id="KW-1003">Cell membrane</keyword>
<feature type="transmembrane region" description="Helical" evidence="6">
    <location>
        <begin position="12"/>
        <end position="33"/>
    </location>
</feature>
<feature type="transmembrane region" description="Helical" evidence="6">
    <location>
        <begin position="117"/>
        <end position="135"/>
    </location>
</feature>
<accession>A0A916ITQ7</accession>
<comment type="caution">
    <text evidence="8">The sequence shown here is derived from an EMBL/GenBank/DDBJ whole genome shotgun (WGS) entry which is preliminary data.</text>
</comment>
<feature type="transmembrane region" description="Helical" evidence="6">
    <location>
        <begin position="233"/>
        <end position="251"/>
    </location>
</feature>
<dbReference type="InterPro" id="IPR008457">
    <property type="entry name" value="Cu-R_CopD_dom"/>
</dbReference>
<dbReference type="PANTHER" id="PTHR34820">
    <property type="entry name" value="INNER MEMBRANE PROTEIN YEBZ"/>
    <property type="match status" value="1"/>
</dbReference>
<evidence type="ECO:0000256" key="3">
    <source>
        <dbReference type="ARBA" id="ARBA00022692"/>
    </source>
</evidence>
<proteinExistence type="predicted"/>
<reference evidence="8" key="1">
    <citation type="submission" date="2021-03" db="EMBL/GenBank/DDBJ databases">
        <authorList>
            <person name="Peeters C."/>
        </authorList>
    </citation>
    <scope>NUCLEOTIDE SEQUENCE</scope>
    <source>
        <strain evidence="8">LMG 31506</strain>
    </source>
</reference>
<feature type="transmembrane region" description="Helical" evidence="6">
    <location>
        <begin position="85"/>
        <end position="110"/>
    </location>
</feature>
<evidence type="ECO:0000256" key="5">
    <source>
        <dbReference type="ARBA" id="ARBA00023136"/>
    </source>
</evidence>